<reference evidence="1 2" key="1">
    <citation type="journal article" date="2018" name="Sci. Data">
        <title>The draft genome sequence of cork oak.</title>
        <authorList>
            <person name="Ramos A.M."/>
            <person name="Usie A."/>
            <person name="Barbosa P."/>
            <person name="Barros P.M."/>
            <person name="Capote T."/>
            <person name="Chaves I."/>
            <person name="Simoes F."/>
            <person name="Abreu I."/>
            <person name="Carrasquinho I."/>
            <person name="Faro C."/>
            <person name="Guimaraes J.B."/>
            <person name="Mendonca D."/>
            <person name="Nobrega F."/>
            <person name="Rodrigues L."/>
            <person name="Saibo N.J.M."/>
            <person name="Varela M.C."/>
            <person name="Egas C."/>
            <person name="Matos J."/>
            <person name="Miguel C.M."/>
            <person name="Oliveira M.M."/>
            <person name="Ricardo C.P."/>
            <person name="Goncalves S."/>
        </authorList>
    </citation>
    <scope>NUCLEOTIDE SEQUENCE [LARGE SCALE GENOMIC DNA]</scope>
    <source>
        <strain evidence="2">cv. HL8</strain>
    </source>
</reference>
<dbReference type="EMBL" id="PKMF04001955">
    <property type="protein sequence ID" value="KAK7810852.1"/>
    <property type="molecule type" value="Genomic_DNA"/>
</dbReference>
<sequence>MELSLGQPFGFTKAILSLLTFIIKGNMESLSTGNFTLPFSRMCSRKTQLILTSDKNLFASID</sequence>
<evidence type="ECO:0000313" key="2">
    <source>
        <dbReference type="Proteomes" id="UP000237347"/>
    </source>
</evidence>
<keyword evidence="2" id="KW-1185">Reference proteome</keyword>
<comment type="caution">
    <text evidence="1">The sequence shown here is derived from an EMBL/GenBank/DDBJ whole genome shotgun (WGS) entry which is preliminary data.</text>
</comment>
<gene>
    <name evidence="1" type="ORF">CFP56_012068</name>
</gene>
<protein>
    <submittedName>
        <fullName evidence="1">Uncharacterized protein</fullName>
    </submittedName>
</protein>
<proteinExistence type="predicted"/>
<organism evidence="1 2">
    <name type="scientific">Quercus suber</name>
    <name type="common">Cork oak</name>
    <dbReference type="NCBI Taxonomy" id="58331"/>
    <lineage>
        <taxon>Eukaryota</taxon>
        <taxon>Viridiplantae</taxon>
        <taxon>Streptophyta</taxon>
        <taxon>Embryophyta</taxon>
        <taxon>Tracheophyta</taxon>
        <taxon>Spermatophyta</taxon>
        <taxon>Magnoliopsida</taxon>
        <taxon>eudicotyledons</taxon>
        <taxon>Gunneridae</taxon>
        <taxon>Pentapetalae</taxon>
        <taxon>rosids</taxon>
        <taxon>fabids</taxon>
        <taxon>Fagales</taxon>
        <taxon>Fagaceae</taxon>
        <taxon>Quercus</taxon>
    </lineage>
</organism>
<dbReference type="AlphaFoldDB" id="A0AAW0I9A8"/>
<name>A0AAW0I9A8_QUESU</name>
<accession>A0AAW0I9A8</accession>
<evidence type="ECO:0000313" key="1">
    <source>
        <dbReference type="EMBL" id="KAK7810852.1"/>
    </source>
</evidence>
<dbReference type="Proteomes" id="UP000237347">
    <property type="component" value="Unassembled WGS sequence"/>
</dbReference>